<proteinExistence type="predicted"/>
<organism evidence="1 2">
    <name type="scientific">Pontixanthobacter rizhaonensis</name>
    <dbReference type="NCBI Taxonomy" id="2730337"/>
    <lineage>
        <taxon>Bacteria</taxon>
        <taxon>Pseudomonadati</taxon>
        <taxon>Pseudomonadota</taxon>
        <taxon>Alphaproteobacteria</taxon>
        <taxon>Sphingomonadales</taxon>
        <taxon>Erythrobacteraceae</taxon>
        <taxon>Pontixanthobacter</taxon>
    </lineage>
</organism>
<dbReference type="Proteomes" id="UP000561181">
    <property type="component" value="Unassembled WGS sequence"/>
</dbReference>
<dbReference type="AlphaFoldDB" id="A0A848QM20"/>
<evidence type="ECO:0008006" key="3">
    <source>
        <dbReference type="Google" id="ProtNLM"/>
    </source>
</evidence>
<reference evidence="1 2" key="1">
    <citation type="submission" date="2020-04" db="EMBL/GenBank/DDBJ databases">
        <authorList>
            <person name="Liu A."/>
        </authorList>
    </citation>
    <scope>NUCLEOTIDE SEQUENCE [LARGE SCALE GENOMIC DNA]</scope>
    <source>
        <strain evidence="1 2">RZ02</strain>
    </source>
</reference>
<sequence length="174" mass="19567">MLSIRLDAGALSALDSFAVGRGGRSAILRQMIEQVLEENSGRPLLERREGIAHNRVSLRFTDAEISVIEYRASQRSTNRSGWIKALVRRHLALKSRVDDGLLNELAPIRMQLLRIGRNLNQAMKAANLRMMDDGDKKIENDLRRIADMRMDIAEQIAAVGDAMHGDVSYWKVAD</sequence>
<evidence type="ECO:0000313" key="2">
    <source>
        <dbReference type="Proteomes" id="UP000561181"/>
    </source>
</evidence>
<name>A0A848QM20_9SPHN</name>
<evidence type="ECO:0000313" key="1">
    <source>
        <dbReference type="EMBL" id="NMW31225.1"/>
    </source>
</evidence>
<keyword evidence="2" id="KW-1185">Reference proteome</keyword>
<protein>
    <recommendedName>
        <fullName evidence="3">Mobilization protein MobC</fullName>
    </recommendedName>
</protein>
<accession>A0A848QM20</accession>
<comment type="caution">
    <text evidence="1">The sequence shown here is derived from an EMBL/GenBank/DDBJ whole genome shotgun (WGS) entry which is preliminary data.</text>
</comment>
<dbReference type="EMBL" id="JABCRE010000002">
    <property type="protein sequence ID" value="NMW31225.1"/>
    <property type="molecule type" value="Genomic_DNA"/>
</dbReference>
<gene>
    <name evidence="1" type="ORF">HKD42_04045</name>
</gene>